<feature type="compositionally biased region" description="Low complexity" evidence="1">
    <location>
        <begin position="726"/>
        <end position="740"/>
    </location>
</feature>
<dbReference type="SMART" id="SM00367">
    <property type="entry name" value="LRR_CC"/>
    <property type="match status" value="4"/>
</dbReference>
<dbReference type="GO" id="GO:0019005">
    <property type="term" value="C:SCF ubiquitin ligase complex"/>
    <property type="evidence" value="ECO:0007669"/>
    <property type="project" value="TreeGrafter"/>
</dbReference>
<dbReference type="Pfam" id="PF25372">
    <property type="entry name" value="DUF7885"/>
    <property type="match status" value="1"/>
</dbReference>
<evidence type="ECO:0000259" key="2">
    <source>
        <dbReference type="Pfam" id="PF25372"/>
    </source>
</evidence>
<feature type="compositionally biased region" description="Basic residues" evidence="1">
    <location>
        <begin position="875"/>
        <end position="888"/>
    </location>
</feature>
<dbReference type="InterPro" id="IPR057207">
    <property type="entry name" value="FBXL15_LRR"/>
</dbReference>
<accession>A0A9N9B3Q3</accession>
<dbReference type="InterPro" id="IPR006553">
    <property type="entry name" value="Leu-rich_rpt_Cys-con_subtyp"/>
</dbReference>
<feature type="non-terminal residue" evidence="3">
    <location>
        <position position="1021"/>
    </location>
</feature>
<sequence>ARVYDIAELEKILKRSITLLDITYGTIFNSKKYRSGKYEEIEMVVHNGHAFPRNQHFPRNRMVEYYKDDTWEAINNALQGPQAIWLMGNIINEKKRSILLESLKVVDLAEQVFGANHAGSRLANEINKWYPISEKINENIKRACVEHGHGGRWNTPNYHINDIICIDMKECYLASMRGQGECTPWFNRFGHPTHHLVQVAVNGKLPQDDITGFVQKNEEKRLTHRLVMDEGKLDFLIKDCTDAGTFAGRERCPLGFILTYFEGHQPQYTHLQASMLAYAHINLLEMLWRFDPNEVVRIATDSIYVQKEALYKIENILAFFNQVEIKHWESIKNITESTAPSIHDPITRSQVSYLNGGGGSGKTTRAIQIFKDINMLKLGIASLDGMAWENGRPNRADYYEEVLTDYRAKCPKLRELKKGMCRKNNRLVKNDIIHLPLNTLSDKFLQGMLGKEKAIDWEFGYAMTIYTSQGMTLKAPQRVWVIDEHLVWDNLIYLAVGRVEYLSQLIRIEGPSLPPEIEEAKNKKAIERSLRPFISEKLVGYMDQDKKKGCEFNLSVDYILVLKDLQKNKCELCLNKMLWEWDEAGNPDQWTYLNFAYVMAFRNDSLIVAIIRSSPNLKHFDISDNDIGDEVVEAVASTCYELEYLDLGGCRFIIEPSVCNVIQSCPKLQHLELGFCEISDKTIKEITCSCPNLKYLDLDGCEKNVSKKVVKRLNPSIHIENYDSSYEWSNSESSDTSDSDPMTIHRAGGENTSNEQNLEENPMSSYLPPPNPIFTGIIDKNLPQCPECAMEIESIDYTRYSGTSEPSSQDRAQNTSDPMQILPQMAQMTSSQNQNTVTSDTTHSLNFPLSDFLPFSDYIKQSQKRLSEDTTKNKSSNKKPKQNKKKGDKKNSNTVKKLITELTSNTSEQNTDTITSYPDIGRVMRVNKKWYCESRAMVQKRADKIFGILLTTNYDTNYKLMDVLHSFCINFNLDLEKKLWESHDYLKDQKKKINKEKAVIDNLLVHYEADPHFKGLFPDWL</sequence>
<feature type="non-terminal residue" evidence="3">
    <location>
        <position position="1"/>
    </location>
</feature>
<name>A0A9N9B3Q3_9GLOM</name>
<reference evidence="3" key="1">
    <citation type="submission" date="2021-06" db="EMBL/GenBank/DDBJ databases">
        <authorList>
            <person name="Kallberg Y."/>
            <person name="Tangrot J."/>
            <person name="Rosling A."/>
        </authorList>
    </citation>
    <scope>NUCLEOTIDE SEQUENCE</scope>
    <source>
        <strain evidence="3">IN212</strain>
    </source>
</reference>
<dbReference type="SUPFAM" id="SSF52047">
    <property type="entry name" value="RNI-like"/>
    <property type="match status" value="1"/>
</dbReference>
<dbReference type="Proteomes" id="UP000789396">
    <property type="component" value="Unassembled WGS sequence"/>
</dbReference>
<dbReference type="GO" id="GO:0031146">
    <property type="term" value="P:SCF-dependent proteasomal ubiquitin-dependent protein catabolic process"/>
    <property type="evidence" value="ECO:0007669"/>
    <property type="project" value="TreeGrafter"/>
</dbReference>
<feature type="region of interest" description="Disordered" evidence="1">
    <location>
        <begin position="863"/>
        <end position="895"/>
    </location>
</feature>
<organism evidence="3 4">
    <name type="scientific">Racocetra fulgida</name>
    <dbReference type="NCBI Taxonomy" id="60492"/>
    <lineage>
        <taxon>Eukaryota</taxon>
        <taxon>Fungi</taxon>
        <taxon>Fungi incertae sedis</taxon>
        <taxon>Mucoromycota</taxon>
        <taxon>Glomeromycotina</taxon>
        <taxon>Glomeromycetes</taxon>
        <taxon>Diversisporales</taxon>
        <taxon>Gigasporaceae</taxon>
        <taxon>Racocetra</taxon>
    </lineage>
</organism>
<proteinExistence type="predicted"/>
<dbReference type="PANTHER" id="PTHR13318">
    <property type="entry name" value="PARTNER OF PAIRED, ISOFORM B-RELATED"/>
    <property type="match status" value="1"/>
</dbReference>
<dbReference type="InterPro" id="IPR032675">
    <property type="entry name" value="LRR_dom_sf"/>
</dbReference>
<dbReference type="AlphaFoldDB" id="A0A9N9B3Q3"/>
<dbReference type="EMBL" id="CAJVPZ010004946">
    <property type="protein sequence ID" value="CAG8553894.1"/>
    <property type="molecule type" value="Genomic_DNA"/>
</dbReference>
<comment type="caution">
    <text evidence="3">The sequence shown here is derived from an EMBL/GenBank/DDBJ whole genome shotgun (WGS) entry which is preliminary data.</text>
</comment>
<dbReference type="Gene3D" id="3.80.10.10">
    <property type="entry name" value="Ribonuclease Inhibitor"/>
    <property type="match status" value="1"/>
</dbReference>
<gene>
    <name evidence="3" type="ORF">RFULGI_LOCUS4765</name>
</gene>
<protein>
    <submittedName>
        <fullName evidence="3">12053_t:CDS:1</fullName>
    </submittedName>
</protein>
<evidence type="ECO:0000313" key="3">
    <source>
        <dbReference type="EMBL" id="CAG8553894.1"/>
    </source>
</evidence>
<evidence type="ECO:0000256" key="1">
    <source>
        <dbReference type="SAM" id="MobiDB-lite"/>
    </source>
</evidence>
<evidence type="ECO:0000313" key="4">
    <source>
        <dbReference type="Proteomes" id="UP000789396"/>
    </source>
</evidence>
<keyword evidence="4" id="KW-1185">Reference proteome</keyword>
<feature type="region of interest" description="Disordered" evidence="1">
    <location>
        <begin position="726"/>
        <end position="772"/>
    </location>
</feature>
<dbReference type="OrthoDB" id="550575at2759"/>
<feature type="domain" description="F-box/LRR-repeat protein 15-like leucin rich repeat" evidence="2">
    <location>
        <begin position="635"/>
        <end position="716"/>
    </location>
</feature>